<evidence type="ECO:0000256" key="4">
    <source>
        <dbReference type="ARBA" id="ARBA00022801"/>
    </source>
</evidence>
<dbReference type="PANTHER" id="PTHR11705:SF143">
    <property type="entry name" value="SLL0236 PROTEIN"/>
    <property type="match status" value="1"/>
</dbReference>
<dbReference type="Pfam" id="PF00246">
    <property type="entry name" value="Peptidase_M14"/>
    <property type="match status" value="1"/>
</dbReference>
<dbReference type="GO" id="GO:0006508">
    <property type="term" value="P:proteolysis"/>
    <property type="evidence" value="ECO:0007669"/>
    <property type="project" value="UniProtKB-KW"/>
</dbReference>
<dbReference type="PROSITE" id="PS52035">
    <property type="entry name" value="PEPTIDASE_M14"/>
    <property type="match status" value="1"/>
</dbReference>
<evidence type="ECO:0000313" key="12">
    <source>
        <dbReference type="Proteomes" id="UP000323876"/>
    </source>
</evidence>
<dbReference type="GO" id="GO:0008270">
    <property type="term" value="F:zinc ion binding"/>
    <property type="evidence" value="ECO:0007669"/>
    <property type="project" value="InterPro"/>
</dbReference>
<reference evidence="11 12" key="1">
    <citation type="submission" date="2019-09" db="EMBL/GenBank/DDBJ databases">
        <authorList>
            <person name="Wang X."/>
        </authorList>
    </citation>
    <scope>NUCLEOTIDE SEQUENCE [LARGE SCALE GENOMIC DNA]</scope>
    <source>
        <strain evidence="11 12">CICC 11023</strain>
    </source>
</reference>
<dbReference type="SMART" id="SM00631">
    <property type="entry name" value="Zn_pept"/>
    <property type="match status" value="1"/>
</dbReference>
<evidence type="ECO:0000256" key="1">
    <source>
        <dbReference type="ARBA" id="ARBA00001947"/>
    </source>
</evidence>
<evidence type="ECO:0000256" key="5">
    <source>
        <dbReference type="ARBA" id="ARBA00022833"/>
    </source>
</evidence>
<comment type="cofactor">
    <cofactor evidence="1">
        <name>Zn(2+)</name>
        <dbReference type="ChEBI" id="CHEBI:29105"/>
    </cofactor>
</comment>
<dbReference type="PANTHER" id="PTHR11705">
    <property type="entry name" value="PROTEASE FAMILY M14 CARBOXYPEPTIDASE A,B"/>
    <property type="match status" value="1"/>
</dbReference>
<dbReference type="SUPFAM" id="SSF53187">
    <property type="entry name" value="Zn-dependent exopeptidases"/>
    <property type="match status" value="1"/>
</dbReference>
<dbReference type="AlphaFoldDB" id="A0A5N0EHA8"/>
<keyword evidence="5" id="KW-0862">Zinc</keyword>
<evidence type="ECO:0000259" key="10">
    <source>
        <dbReference type="PROSITE" id="PS52035"/>
    </source>
</evidence>
<dbReference type="Gene3D" id="3.40.630.10">
    <property type="entry name" value="Zn peptidases"/>
    <property type="match status" value="1"/>
</dbReference>
<keyword evidence="12" id="KW-1185">Reference proteome</keyword>
<dbReference type="GO" id="GO:0004181">
    <property type="term" value="F:metallocarboxypeptidase activity"/>
    <property type="evidence" value="ECO:0007669"/>
    <property type="project" value="InterPro"/>
</dbReference>
<gene>
    <name evidence="11" type="ORF">F3087_07160</name>
</gene>
<feature type="compositionally biased region" description="Polar residues" evidence="8">
    <location>
        <begin position="266"/>
        <end position="275"/>
    </location>
</feature>
<evidence type="ECO:0000256" key="9">
    <source>
        <dbReference type="SAM" id="SignalP"/>
    </source>
</evidence>
<evidence type="ECO:0000256" key="2">
    <source>
        <dbReference type="ARBA" id="ARBA00005988"/>
    </source>
</evidence>
<accession>A0A5N0EHA8</accession>
<keyword evidence="3" id="KW-0645">Protease</keyword>
<comment type="similarity">
    <text evidence="2 7">Belongs to the peptidase M14 family.</text>
</comment>
<evidence type="ECO:0000256" key="8">
    <source>
        <dbReference type="SAM" id="MobiDB-lite"/>
    </source>
</evidence>
<evidence type="ECO:0000256" key="3">
    <source>
        <dbReference type="ARBA" id="ARBA00022670"/>
    </source>
</evidence>
<dbReference type="EMBL" id="VXLC01000003">
    <property type="protein sequence ID" value="KAA8888787.1"/>
    <property type="molecule type" value="Genomic_DNA"/>
</dbReference>
<evidence type="ECO:0000256" key="7">
    <source>
        <dbReference type="PROSITE-ProRule" id="PRU01379"/>
    </source>
</evidence>
<feature type="signal peptide" evidence="9">
    <location>
        <begin position="1"/>
        <end position="31"/>
    </location>
</feature>
<dbReference type="RefSeq" id="WP_150401062.1">
    <property type="nucleotide sequence ID" value="NZ_VXLC01000003.1"/>
</dbReference>
<evidence type="ECO:0000313" key="11">
    <source>
        <dbReference type="EMBL" id="KAA8888787.1"/>
    </source>
</evidence>
<keyword evidence="4" id="KW-0378">Hydrolase</keyword>
<feature type="region of interest" description="Disordered" evidence="8">
    <location>
        <begin position="253"/>
        <end position="283"/>
    </location>
</feature>
<keyword evidence="9" id="KW-0732">Signal</keyword>
<proteinExistence type="inferred from homology"/>
<protein>
    <submittedName>
        <fullName evidence="11">Peptidase M14</fullName>
    </submittedName>
</protein>
<keyword evidence="6" id="KW-0482">Metalloprotease</keyword>
<dbReference type="OrthoDB" id="5240362at2"/>
<evidence type="ECO:0000256" key="6">
    <source>
        <dbReference type="ARBA" id="ARBA00023049"/>
    </source>
</evidence>
<dbReference type="InterPro" id="IPR000834">
    <property type="entry name" value="Peptidase_M14"/>
</dbReference>
<sequence length="468" mass="49586">MSRSRKLLACISAVVVGGFSTVALQPMLAQAADDAPYYWDVSVPSKAQRDIIENAGIEMVPAGPGKVTIAVDEAGAQALRDKGLKPSKREPVYKSTPGELRAPEANKSYYGGYHTSAELLKHTRDVAAKYPGIAQVHDIGKTWLAGRGSGGSTMNVICLTGIAKQATDQEKASAKTTLAPNGCALSPTSTKPRFLLTAQIHARELATGEIAWRWIDYLANGYGTDSTATSILDNTEVWVVPVTNPDGVDVVSSGGNRPKMQRKNVDNSQTPSSCSVVDGSGNGPGVDLNRNFTVRWGGDSRNPCSQTFQGPRAASEPETQAIQGLYAKLFTNQRPAGSADVPDTAKGVVIDLHSYGNYGIIPTAATPKNREQLRALIKKVVPAGFTVGTDEETVGYSTWGTTDDQAHGALGLASFTIEIGPNGGTCGGFMPRYTCVDSTLWPQMKKSFTTAAQLSGAPYKQSQTSPVR</sequence>
<name>A0A5N0EHA8_9NOCA</name>
<dbReference type="Proteomes" id="UP000323876">
    <property type="component" value="Unassembled WGS sequence"/>
</dbReference>
<feature type="domain" description="Peptidase M14" evidence="10">
    <location>
        <begin position="112"/>
        <end position="454"/>
    </location>
</feature>
<feature type="chain" id="PRO_5024461513" evidence="9">
    <location>
        <begin position="32"/>
        <end position="468"/>
    </location>
</feature>
<dbReference type="GO" id="GO:0005615">
    <property type="term" value="C:extracellular space"/>
    <property type="evidence" value="ECO:0007669"/>
    <property type="project" value="TreeGrafter"/>
</dbReference>
<comment type="caution">
    <text evidence="11">The sequence shown here is derived from an EMBL/GenBank/DDBJ whole genome shotgun (WGS) entry which is preliminary data.</text>
</comment>
<organism evidence="11 12">
    <name type="scientific">Nocardia colli</name>
    <dbReference type="NCBI Taxonomy" id="2545717"/>
    <lineage>
        <taxon>Bacteria</taxon>
        <taxon>Bacillati</taxon>
        <taxon>Actinomycetota</taxon>
        <taxon>Actinomycetes</taxon>
        <taxon>Mycobacteriales</taxon>
        <taxon>Nocardiaceae</taxon>
        <taxon>Nocardia</taxon>
    </lineage>
</organism>
<feature type="active site" description="Proton donor/acceptor" evidence="7">
    <location>
        <position position="418"/>
    </location>
</feature>